<evidence type="ECO:0000313" key="1">
    <source>
        <dbReference type="EMBL" id="HIU40635.1"/>
    </source>
</evidence>
<dbReference type="AlphaFoldDB" id="A0A9D1IPE6"/>
<dbReference type="Pfam" id="PF08902">
    <property type="entry name" value="DUF1848"/>
    <property type="match status" value="1"/>
</dbReference>
<accession>A0A9D1IPE6</accession>
<organism evidence="1 2">
    <name type="scientific">Candidatus Aphodocola excrementigallinarum</name>
    <dbReference type="NCBI Taxonomy" id="2840670"/>
    <lineage>
        <taxon>Bacteria</taxon>
        <taxon>Bacillati</taxon>
        <taxon>Bacillota</taxon>
        <taxon>Bacilli</taxon>
        <taxon>Candidatus Aphodocola</taxon>
    </lineage>
</organism>
<comment type="caution">
    <text evidence="1">The sequence shown here is derived from an EMBL/GenBank/DDBJ whole genome shotgun (WGS) entry which is preliminary data.</text>
</comment>
<protein>
    <submittedName>
        <fullName evidence="1">DUF1848 domain-containing protein</fullName>
    </submittedName>
</protein>
<name>A0A9D1IPE6_9FIRM</name>
<dbReference type="EMBL" id="DVMT01000051">
    <property type="protein sequence ID" value="HIU40635.1"/>
    <property type="molecule type" value="Genomic_DNA"/>
</dbReference>
<evidence type="ECO:0000313" key="2">
    <source>
        <dbReference type="Proteomes" id="UP000824074"/>
    </source>
</evidence>
<reference evidence="1" key="2">
    <citation type="journal article" date="2021" name="PeerJ">
        <title>Extensive microbial diversity within the chicken gut microbiome revealed by metagenomics and culture.</title>
        <authorList>
            <person name="Gilroy R."/>
            <person name="Ravi A."/>
            <person name="Getino M."/>
            <person name="Pursley I."/>
            <person name="Horton D.L."/>
            <person name="Alikhan N.F."/>
            <person name="Baker D."/>
            <person name="Gharbi K."/>
            <person name="Hall N."/>
            <person name="Watson M."/>
            <person name="Adriaenssens E.M."/>
            <person name="Foster-Nyarko E."/>
            <person name="Jarju S."/>
            <person name="Secka A."/>
            <person name="Antonio M."/>
            <person name="Oren A."/>
            <person name="Chaudhuri R.R."/>
            <person name="La Ragione R."/>
            <person name="Hildebrand F."/>
            <person name="Pallen M.J."/>
        </authorList>
    </citation>
    <scope>NUCLEOTIDE SEQUENCE</scope>
    <source>
        <strain evidence="1">CHK193-30670</strain>
    </source>
</reference>
<dbReference type="Proteomes" id="UP000824074">
    <property type="component" value="Unassembled WGS sequence"/>
</dbReference>
<proteinExistence type="predicted"/>
<gene>
    <name evidence="1" type="ORF">IAB68_04985</name>
</gene>
<sequence>MILNVSGRTDVVAYFSKWFMNRLKEGFVCVRNPFYKSKVSKIYFKDVDLIVFCTKNPIPILNDLDKINIPFIFHVTLTPYKKDIEPNVPPKGRIIEAIKKLSKKIGKERLWVRYDPVFINDVYTLEYHVKNFDKMCELLDGYVDKIIISFLDMYQNVWYNMPYLRFKTLTDEDYKTIGTNFYKSAKNHGMTVQTCAEKRNLKEYGFEVSDCVTKEIASKFTGKENFKTWQARKGKCKCVSMVDIGEYNTCLNLCKYCYANYDETKVKDNVKLHSDESSLLIGNINDQDEIITRKC</sequence>
<reference evidence="1" key="1">
    <citation type="submission" date="2020-10" db="EMBL/GenBank/DDBJ databases">
        <authorList>
            <person name="Gilroy R."/>
        </authorList>
    </citation>
    <scope>NUCLEOTIDE SEQUENCE</scope>
    <source>
        <strain evidence="1">CHK193-30670</strain>
    </source>
</reference>
<dbReference type="InterPro" id="IPR014998">
    <property type="entry name" value="DUF1848"/>
</dbReference>